<feature type="compositionally biased region" description="Basic and acidic residues" evidence="5">
    <location>
        <begin position="1"/>
        <end position="18"/>
    </location>
</feature>
<organism evidence="6 7">
    <name type="scientific">Ephemeroptericola cinctiostellae</name>
    <dbReference type="NCBI Taxonomy" id="2268024"/>
    <lineage>
        <taxon>Bacteria</taxon>
        <taxon>Pseudomonadati</taxon>
        <taxon>Pseudomonadota</taxon>
        <taxon>Betaproteobacteria</taxon>
        <taxon>Burkholderiales</taxon>
        <taxon>Burkholderiaceae</taxon>
        <taxon>Ephemeroptericola</taxon>
    </lineage>
</organism>
<dbReference type="PANTHER" id="PTHR30168">
    <property type="entry name" value="PUTATIVE MEMBRANE PROTEIN YPFJ"/>
    <property type="match status" value="1"/>
</dbReference>
<dbReference type="PANTHER" id="PTHR30168:SF0">
    <property type="entry name" value="INNER MEMBRANE PROTEIN"/>
    <property type="match status" value="1"/>
</dbReference>
<dbReference type="OrthoDB" id="9774900at2"/>
<sequence>MRLDPLSESRDVEDRRDGSGSSDSGGLLGGLLGGGGRLGIGSMILAAVAYFVFGISPSTTLSGLDAVQSMAPSTSSAKVAPAGTYTKDTQAVFASKILQSTKDVWSAEFAAAGGQYQAPVMVLYDGATRTACGTGQAAAGPFYCPGDQKIYLDLSFFNQMSRQMGAAGDFAQAYVIAHEVGHHVQNQMGIEEKVSARRARVSEADGNALSVRVELQADCFAGVWAVKANAKNKILETGDLEEGLNAAHQIGDDYLQKQAQGYAVPDSFTHGSSAQRMRWFKQGLQTGDWKQCDTFRATAL</sequence>
<reference evidence="7" key="1">
    <citation type="submission" date="2018-07" db="EMBL/GenBank/DDBJ databases">
        <authorList>
            <person name="Kim H."/>
        </authorList>
    </citation>
    <scope>NUCLEOTIDE SEQUENCE [LARGE SCALE GENOMIC DNA]</scope>
    <source>
        <strain evidence="7">F02</strain>
    </source>
</reference>
<dbReference type="InterPro" id="IPR007343">
    <property type="entry name" value="Uncharacterised_pept_Zn_put"/>
</dbReference>
<accession>A0A345D9W4</accession>
<dbReference type="KEGG" id="hyf:DTO96_100872"/>
<keyword evidence="7" id="KW-1185">Reference proteome</keyword>
<name>A0A345D9W4_9BURK</name>
<feature type="region of interest" description="Disordered" evidence="5">
    <location>
        <begin position="1"/>
        <end position="24"/>
    </location>
</feature>
<dbReference type="RefSeq" id="WP_114562382.1">
    <property type="nucleotide sequence ID" value="NZ_CP031124.1"/>
</dbReference>
<protein>
    <recommendedName>
        <fullName evidence="8">Neutral zinc metallopeptidase</fullName>
    </recommendedName>
</protein>
<dbReference type="EMBL" id="CP031124">
    <property type="protein sequence ID" value="AXF85152.1"/>
    <property type="molecule type" value="Genomic_DNA"/>
</dbReference>
<dbReference type="Proteomes" id="UP000252182">
    <property type="component" value="Chromosome"/>
</dbReference>
<evidence type="ECO:0000256" key="1">
    <source>
        <dbReference type="ARBA" id="ARBA00004167"/>
    </source>
</evidence>
<evidence type="ECO:0000256" key="2">
    <source>
        <dbReference type="ARBA" id="ARBA00022692"/>
    </source>
</evidence>
<dbReference type="Pfam" id="PF04228">
    <property type="entry name" value="Zn_peptidase"/>
    <property type="match status" value="1"/>
</dbReference>
<keyword evidence="2" id="KW-0812">Transmembrane</keyword>
<evidence type="ECO:0008006" key="8">
    <source>
        <dbReference type="Google" id="ProtNLM"/>
    </source>
</evidence>
<keyword evidence="3" id="KW-1133">Transmembrane helix</keyword>
<keyword evidence="4" id="KW-0472">Membrane</keyword>
<dbReference type="AlphaFoldDB" id="A0A345D9W4"/>
<evidence type="ECO:0000313" key="6">
    <source>
        <dbReference type="EMBL" id="AXF85152.1"/>
    </source>
</evidence>
<evidence type="ECO:0000256" key="5">
    <source>
        <dbReference type="SAM" id="MobiDB-lite"/>
    </source>
</evidence>
<evidence type="ECO:0000313" key="7">
    <source>
        <dbReference type="Proteomes" id="UP000252182"/>
    </source>
</evidence>
<dbReference type="GO" id="GO:0016020">
    <property type="term" value="C:membrane"/>
    <property type="evidence" value="ECO:0007669"/>
    <property type="project" value="UniProtKB-SubCell"/>
</dbReference>
<dbReference type="SUPFAM" id="SSF55486">
    <property type="entry name" value="Metalloproteases ('zincins'), catalytic domain"/>
    <property type="match status" value="1"/>
</dbReference>
<proteinExistence type="predicted"/>
<gene>
    <name evidence="6" type="ORF">DTO96_100872</name>
</gene>
<comment type="subcellular location">
    <subcellularLocation>
        <location evidence="1">Membrane</location>
        <topology evidence="1">Single-pass membrane protein</topology>
    </subcellularLocation>
</comment>
<evidence type="ECO:0000256" key="4">
    <source>
        <dbReference type="ARBA" id="ARBA00023136"/>
    </source>
</evidence>
<evidence type="ECO:0000256" key="3">
    <source>
        <dbReference type="ARBA" id="ARBA00022989"/>
    </source>
</evidence>